<comment type="caution">
    <text evidence="1">The sequence shown here is derived from an EMBL/GenBank/DDBJ whole genome shotgun (WGS) entry which is preliminary data.</text>
</comment>
<organism evidence="1 2">
    <name type="scientific">Billgrantia desiderata</name>
    <dbReference type="NCBI Taxonomy" id="52021"/>
    <lineage>
        <taxon>Bacteria</taxon>
        <taxon>Pseudomonadati</taxon>
        <taxon>Pseudomonadota</taxon>
        <taxon>Gammaproteobacteria</taxon>
        <taxon>Oceanospirillales</taxon>
        <taxon>Halomonadaceae</taxon>
        <taxon>Billgrantia</taxon>
    </lineage>
</organism>
<accession>A0ABS9B0R5</accession>
<name>A0ABS9B0R5_9GAMM</name>
<reference evidence="1 2" key="1">
    <citation type="journal article" date="2021" name="Front. Microbiol.">
        <title>Aerobic Denitrification and Heterotrophic Sulfur Oxidation in the Genus Halomonas Revealed by Six Novel Species Characterizations and Genome-Based Analysis.</title>
        <authorList>
            <person name="Wang L."/>
            <person name="Shao Z."/>
        </authorList>
    </citation>
    <scope>NUCLEOTIDE SEQUENCE [LARGE SCALE GENOMIC DNA]</scope>
    <source>
        <strain evidence="1 2">MCCC 1A05748</strain>
    </source>
</reference>
<evidence type="ECO:0000313" key="2">
    <source>
        <dbReference type="Proteomes" id="UP001320154"/>
    </source>
</evidence>
<dbReference type="RefSeq" id="WP_234249786.1">
    <property type="nucleotide sequence ID" value="NZ_JABFTQ010000001.1"/>
</dbReference>
<gene>
    <name evidence="1" type="ORF">HOP60_01280</name>
</gene>
<keyword evidence="2" id="KW-1185">Reference proteome</keyword>
<protein>
    <submittedName>
        <fullName evidence="1">Uncharacterized protein</fullName>
    </submittedName>
</protein>
<dbReference type="Proteomes" id="UP001320154">
    <property type="component" value="Unassembled WGS sequence"/>
</dbReference>
<dbReference type="EMBL" id="JABFTQ010000001">
    <property type="protein sequence ID" value="MCE8045359.1"/>
    <property type="molecule type" value="Genomic_DNA"/>
</dbReference>
<evidence type="ECO:0000313" key="1">
    <source>
        <dbReference type="EMBL" id="MCE8045359.1"/>
    </source>
</evidence>
<proteinExistence type="predicted"/>
<sequence length="196" mass="21720">MEDAERIAPDANLPAAIEMLRNYKPLPGDHVPWWVSDVSAYRVRTFAGFSLPEPTAEGYALEENDRKTLQEILGATSLHDLYALMPFPLSLLDREAAETLAAGLPSSVEKLARAMPSCDHARFCILMHERITSHSCRYIKVAALREMLRIAYGASPVGLVREAGGRKALAEMYRFAGLALPWERQARPLPAAEGMK</sequence>